<gene>
    <name evidence="2" type="ORF">PF008_g27518</name>
</gene>
<evidence type="ECO:0000313" key="3">
    <source>
        <dbReference type="Proteomes" id="UP000486351"/>
    </source>
</evidence>
<accession>A0A6G0QDZ0</accession>
<evidence type="ECO:0000256" key="1">
    <source>
        <dbReference type="SAM" id="MobiDB-lite"/>
    </source>
</evidence>
<comment type="caution">
    <text evidence="2">The sequence shown here is derived from an EMBL/GenBank/DDBJ whole genome shotgun (WGS) entry which is preliminary data.</text>
</comment>
<dbReference type="AlphaFoldDB" id="A0A6G0QDZ0"/>
<protein>
    <submittedName>
        <fullName evidence="2">Uncharacterized protein</fullName>
    </submittedName>
</protein>
<proteinExistence type="predicted"/>
<organism evidence="2 3">
    <name type="scientific">Phytophthora fragariae</name>
    <dbReference type="NCBI Taxonomy" id="53985"/>
    <lineage>
        <taxon>Eukaryota</taxon>
        <taxon>Sar</taxon>
        <taxon>Stramenopiles</taxon>
        <taxon>Oomycota</taxon>
        <taxon>Peronosporomycetes</taxon>
        <taxon>Peronosporales</taxon>
        <taxon>Peronosporaceae</taxon>
        <taxon>Phytophthora</taxon>
    </lineage>
</organism>
<dbReference type="Proteomes" id="UP000486351">
    <property type="component" value="Unassembled WGS sequence"/>
</dbReference>
<feature type="region of interest" description="Disordered" evidence="1">
    <location>
        <begin position="1"/>
        <end position="59"/>
    </location>
</feature>
<evidence type="ECO:0000313" key="2">
    <source>
        <dbReference type="EMBL" id="KAE9282983.1"/>
    </source>
</evidence>
<dbReference type="EMBL" id="QXFY01003678">
    <property type="protein sequence ID" value="KAE9282983.1"/>
    <property type="molecule type" value="Genomic_DNA"/>
</dbReference>
<name>A0A6G0QDZ0_9STRA</name>
<sequence>MSLSSGPKVDGLEGMSPSSGPIVDRLEGMCPSSGPRADGLEGMSLSSGPRVDGLEGMSLSSGPIANSTPFADLVDDSMASWVAGMVCNSEHVCVTGCSSPASSSTPLLSCRM</sequence>
<reference evidence="2 3" key="1">
    <citation type="submission" date="2018-09" db="EMBL/GenBank/DDBJ databases">
        <title>Genomic investigation of the strawberry pathogen Phytophthora fragariae indicates pathogenicity is determined by transcriptional variation in three key races.</title>
        <authorList>
            <person name="Adams T.M."/>
            <person name="Armitage A.D."/>
            <person name="Sobczyk M.K."/>
            <person name="Bates H.J."/>
            <person name="Dunwell J.M."/>
            <person name="Nellist C.F."/>
            <person name="Harrison R.J."/>
        </authorList>
    </citation>
    <scope>NUCLEOTIDE SEQUENCE [LARGE SCALE GENOMIC DNA]</scope>
    <source>
        <strain evidence="2 3">NOV-77</strain>
    </source>
</reference>